<gene>
    <name evidence="1" type="ORF">BkAM31D_07295</name>
</gene>
<reference evidence="1 2" key="1">
    <citation type="submission" date="2017-04" db="EMBL/GenBank/DDBJ databases">
        <title>Bacillus krulwichiae AM31D Genome sequencing and assembly.</title>
        <authorList>
            <person name="Krulwich T.A."/>
            <person name="Anastor L."/>
            <person name="Ehrlich R."/>
            <person name="Ehrlich G.D."/>
            <person name="Janto B."/>
        </authorList>
    </citation>
    <scope>NUCLEOTIDE SEQUENCE [LARGE SCALE GENOMIC DNA]</scope>
    <source>
        <strain evidence="1 2">AM31D</strain>
    </source>
</reference>
<dbReference type="KEGG" id="bkw:BkAM31D_07295"/>
<dbReference type="Proteomes" id="UP000193006">
    <property type="component" value="Chromosome"/>
</dbReference>
<name>A0A1X9MAQ6_9BACI</name>
<evidence type="ECO:0000313" key="2">
    <source>
        <dbReference type="Proteomes" id="UP000193006"/>
    </source>
</evidence>
<organism evidence="1 2">
    <name type="scientific">Halalkalibacter krulwichiae</name>
    <dbReference type="NCBI Taxonomy" id="199441"/>
    <lineage>
        <taxon>Bacteria</taxon>
        <taxon>Bacillati</taxon>
        <taxon>Bacillota</taxon>
        <taxon>Bacilli</taxon>
        <taxon>Bacillales</taxon>
        <taxon>Bacillaceae</taxon>
        <taxon>Halalkalibacter</taxon>
    </lineage>
</organism>
<protein>
    <submittedName>
        <fullName evidence="1">Uncharacterized protein</fullName>
    </submittedName>
</protein>
<sequence>MKRFTMPRDLFYGEGSPIEAAKLNLIERGSNV</sequence>
<dbReference type="AlphaFoldDB" id="A0A1X9MAQ6"/>
<evidence type="ECO:0000313" key="1">
    <source>
        <dbReference type="EMBL" id="ARK29680.1"/>
    </source>
</evidence>
<proteinExistence type="predicted"/>
<dbReference type="EMBL" id="CP020814">
    <property type="protein sequence ID" value="ARK29680.1"/>
    <property type="molecule type" value="Genomic_DNA"/>
</dbReference>
<keyword evidence="2" id="KW-1185">Reference proteome</keyword>
<accession>A0A1X9MAQ6</accession>